<dbReference type="GO" id="GO:0006355">
    <property type="term" value="P:regulation of DNA-templated transcription"/>
    <property type="evidence" value="ECO:0007669"/>
    <property type="project" value="InterPro"/>
</dbReference>
<evidence type="ECO:0000256" key="2">
    <source>
        <dbReference type="RuleBase" id="RU364148"/>
    </source>
</evidence>
<comment type="subunit">
    <text evidence="2">Component of the Mediator complex.</text>
</comment>
<comment type="similarity">
    <text evidence="2">Belongs to the Mediator complex subunit 15 family.</text>
</comment>
<feature type="domain" description="Mediator of RNA polymerase II transcription subunit 15 N-terminal" evidence="4">
    <location>
        <begin position="4"/>
        <end position="73"/>
    </location>
</feature>
<reference evidence="6" key="1">
    <citation type="submission" date="2016-11" db="UniProtKB">
        <authorList>
            <consortium name="WormBaseParasite"/>
        </authorList>
    </citation>
    <scope>IDENTIFICATION</scope>
</reference>
<evidence type="ECO:0000313" key="5">
    <source>
        <dbReference type="Proteomes" id="UP000095287"/>
    </source>
</evidence>
<dbReference type="Pfam" id="PF09606">
    <property type="entry name" value="Med15_N"/>
    <property type="match status" value="1"/>
</dbReference>
<organism evidence="5 6">
    <name type="scientific">Steinernema glaseri</name>
    <dbReference type="NCBI Taxonomy" id="37863"/>
    <lineage>
        <taxon>Eukaryota</taxon>
        <taxon>Metazoa</taxon>
        <taxon>Ecdysozoa</taxon>
        <taxon>Nematoda</taxon>
        <taxon>Chromadorea</taxon>
        <taxon>Rhabditida</taxon>
        <taxon>Tylenchina</taxon>
        <taxon>Panagrolaimomorpha</taxon>
        <taxon>Strongyloidoidea</taxon>
        <taxon>Steinernematidae</taxon>
        <taxon>Steinernema</taxon>
    </lineage>
</organism>
<dbReference type="Gene3D" id="1.10.246.20">
    <property type="entry name" value="Coactivator CBP, KIX domain"/>
    <property type="match status" value="1"/>
</dbReference>
<evidence type="ECO:0000313" key="6">
    <source>
        <dbReference type="WBParaSite" id="L893_g15155.t1"/>
    </source>
</evidence>
<keyword evidence="2" id="KW-0804">Transcription</keyword>
<dbReference type="AlphaFoldDB" id="A0A1I7YDY2"/>
<gene>
    <name evidence="2" type="primary">MED15</name>
</gene>
<comment type="function">
    <text evidence="2">Component of the Mediator complex, a coactivator involved in the regulated transcription of nearly all RNA polymerase II-dependent genes. Mediator functions as a bridge to convey information from gene-specific regulatory proteins to the basal RNA polymerase II transcription machinery. Mediator is recruited to promoters by direct interactions with regulatory proteins and serves as a scaffold for the assembly of a functional preinitiation complex with RNA polymerase II and the general transcription factors.</text>
</comment>
<dbReference type="InterPro" id="IPR019087">
    <property type="entry name" value="Med15_N"/>
</dbReference>
<proteinExistence type="inferred from homology"/>
<comment type="subcellular location">
    <subcellularLocation>
        <location evidence="2">Nucleus</location>
    </subcellularLocation>
</comment>
<dbReference type="GO" id="GO:0005634">
    <property type="term" value="C:nucleus"/>
    <property type="evidence" value="ECO:0007669"/>
    <property type="project" value="UniProtKB-SubCell"/>
</dbReference>
<evidence type="ECO:0000256" key="3">
    <source>
        <dbReference type="SAM" id="MobiDB-lite"/>
    </source>
</evidence>
<dbReference type="Proteomes" id="UP000095287">
    <property type="component" value="Unplaced"/>
</dbReference>
<sequence>MSYEDDWPSQGFRDTIVSLLEQELARHRQNAPNPLEDARQVEEYVFLKCVSKDEYMWTIERVTNAMNGNSENGNGSGGGTNGAMPGNQGQQANNQ</sequence>
<dbReference type="InterPro" id="IPR036529">
    <property type="entry name" value="KIX_dom_sf"/>
</dbReference>
<evidence type="ECO:0000259" key="4">
    <source>
        <dbReference type="Pfam" id="PF09606"/>
    </source>
</evidence>
<evidence type="ECO:0000256" key="1">
    <source>
        <dbReference type="ARBA" id="ARBA00023242"/>
    </source>
</evidence>
<accession>A0A1I7YDY2</accession>
<keyword evidence="5" id="KW-1185">Reference proteome</keyword>
<protein>
    <recommendedName>
        <fullName evidence="2">Mediator of RNA polymerase II transcription subunit 15</fullName>
    </recommendedName>
    <alternativeName>
        <fullName evidence="2">Mediator complex subunit 15</fullName>
    </alternativeName>
</protein>
<name>A0A1I7YDY2_9BILA</name>
<keyword evidence="2" id="KW-0010">Activator</keyword>
<dbReference type="WBParaSite" id="L893_g15155.t1">
    <property type="protein sequence ID" value="L893_g15155.t1"/>
    <property type="gene ID" value="L893_g15155"/>
</dbReference>
<dbReference type="GO" id="GO:0003712">
    <property type="term" value="F:transcription coregulator activity"/>
    <property type="evidence" value="ECO:0007669"/>
    <property type="project" value="InterPro"/>
</dbReference>
<feature type="region of interest" description="Disordered" evidence="3">
    <location>
        <begin position="65"/>
        <end position="95"/>
    </location>
</feature>
<keyword evidence="1 2" id="KW-0539">Nucleus</keyword>
<keyword evidence="2" id="KW-0805">Transcription regulation</keyword>